<evidence type="ECO:0008006" key="4">
    <source>
        <dbReference type="Google" id="ProtNLM"/>
    </source>
</evidence>
<organism evidence="2 3">
    <name type="scientific">Pseudobacillus wudalianchiensis</name>
    <dbReference type="NCBI Taxonomy" id="1743143"/>
    <lineage>
        <taxon>Bacteria</taxon>
        <taxon>Bacillati</taxon>
        <taxon>Bacillota</taxon>
        <taxon>Bacilli</taxon>
        <taxon>Bacillales</taxon>
        <taxon>Bacillaceae</taxon>
        <taxon>Pseudobacillus</taxon>
    </lineage>
</organism>
<dbReference type="Proteomes" id="UP000092578">
    <property type="component" value="Unassembled WGS sequence"/>
</dbReference>
<evidence type="ECO:0000256" key="1">
    <source>
        <dbReference type="SAM" id="Phobius"/>
    </source>
</evidence>
<dbReference type="AlphaFoldDB" id="A0A1B9B8Y5"/>
<gene>
    <name evidence="2" type="ORF">A8F95_02285</name>
</gene>
<accession>A0A1B9B8Y5</accession>
<evidence type="ECO:0000313" key="2">
    <source>
        <dbReference type="EMBL" id="OCA92548.1"/>
    </source>
</evidence>
<keyword evidence="1" id="KW-0472">Membrane</keyword>
<reference evidence="3" key="1">
    <citation type="submission" date="2016-05" db="EMBL/GenBank/DDBJ databases">
        <authorList>
            <person name="Liu B."/>
            <person name="Wang J."/>
            <person name="Zhu Y."/>
            <person name="Liu G."/>
            <person name="Chen Q."/>
            <person name="Chen Z."/>
            <person name="Lan J."/>
            <person name="Che J."/>
            <person name="Ge C."/>
            <person name="Shi H."/>
            <person name="Pan Z."/>
            <person name="Liu X."/>
        </authorList>
    </citation>
    <scope>NUCLEOTIDE SEQUENCE [LARGE SCALE GENOMIC DNA]</scope>
    <source>
        <strain evidence="3">FJAT-27215</strain>
    </source>
</reference>
<feature type="transmembrane region" description="Helical" evidence="1">
    <location>
        <begin position="6"/>
        <end position="22"/>
    </location>
</feature>
<keyword evidence="3" id="KW-1185">Reference proteome</keyword>
<dbReference type="RefSeq" id="WP_065409037.1">
    <property type="nucleotide sequence ID" value="NZ_MAYT01000001.1"/>
</dbReference>
<protein>
    <recommendedName>
        <fullName evidence="4">Resolvase HTH domain-containing protein</fullName>
    </recommendedName>
</protein>
<dbReference type="EMBL" id="MAYT01000001">
    <property type="protein sequence ID" value="OCA92548.1"/>
    <property type="molecule type" value="Genomic_DNA"/>
</dbReference>
<keyword evidence="1" id="KW-1133">Transmembrane helix</keyword>
<proteinExistence type="predicted"/>
<name>A0A1B9B8Y5_9BACI</name>
<sequence>MNGLIIGLAVAGVVFLLLSFFLKDRSRQLEKEVEELSLQFLQETYQLKKKIKVLEEELLIGPPVTSLQETAAASETTAGINEILKNQVISLYYQGTRIEDIAKQSSLSLSQVRHILTPYLNEGKG</sequence>
<comment type="caution">
    <text evidence="2">The sequence shown here is derived from an EMBL/GenBank/DDBJ whole genome shotgun (WGS) entry which is preliminary data.</text>
</comment>
<evidence type="ECO:0000313" key="3">
    <source>
        <dbReference type="Proteomes" id="UP000092578"/>
    </source>
</evidence>
<keyword evidence="1" id="KW-0812">Transmembrane</keyword>